<gene>
    <name evidence="1" type="ORF">S03H2_18680</name>
</gene>
<protein>
    <submittedName>
        <fullName evidence="1">Uncharacterized protein</fullName>
    </submittedName>
</protein>
<proteinExistence type="predicted"/>
<reference evidence="1" key="1">
    <citation type="journal article" date="2014" name="Front. Microbiol.">
        <title>High frequency of phylogenetically diverse reductive dehalogenase-homologous genes in deep subseafloor sedimentary metagenomes.</title>
        <authorList>
            <person name="Kawai M."/>
            <person name="Futagami T."/>
            <person name="Toyoda A."/>
            <person name="Takaki Y."/>
            <person name="Nishi S."/>
            <person name="Hori S."/>
            <person name="Arai W."/>
            <person name="Tsubouchi T."/>
            <person name="Morono Y."/>
            <person name="Uchiyama I."/>
            <person name="Ito T."/>
            <person name="Fujiyama A."/>
            <person name="Inagaki F."/>
            <person name="Takami H."/>
        </authorList>
    </citation>
    <scope>NUCLEOTIDE SEQUENCE</scope>
    <source>
        <strain evidence="1">Expedition CK06-06</strain>
    </source>
</reference>
<sequence length="146" mass="16557">MTKGVARKGFDLDLAFGEMAEGKLRDILEATGSKVEVKCDDGFRDYGNVFIEYEYRGQPSGIATTEAQWWAIEFCDDCYLVISTERLKRWFKYYRDQGAKYHKEVAGDQGRSKGVAIPLIAWGGDPGLMGHLKREDLDAFGTTRRK</sequence>
<accession>X1F6K1</accession>
<evidence type="ECO:0000313" key="1">
    <source>
        <dbReference type="EMBL" id="GAH40542.1"/>
    </source>
</evidence>
<name>X1F6K1_9ZZZZ</name>
<dbReference type="AlphaFoldDB" id="X1F6K1"/>
<dbReference type="EMBL" id="BARU01009706">
    <property type="protein sequence ID" value="GAH40542.1"/>
    <property type="molecule type" value="Genomic_DNA"/>
</dbReference>
<organism evidence="1">
    <name type="scientific">marine sediment metagenome</name>
    <dbReference type="NCBI Taxonomy" id="412755"/>
    <lineage>
        <taxon>unclassified sequences</taxon>
        <taxon>metagenomes</taxon>
        <taxon>ecological metagenomes</taxon>
    </lineage>
</organism>
<comment type="caution">
    <text evidence="1">The sequence shown here is derived from an EMBL/GenBank/DDBJ whole genome shotgun (WGS) entry which is preliminary data.</text>
</comment>